<keyword evidence="2" id="KW-0646">Protease inhibitor</keyword>
<dbReference type="InterPro" id="IPR042185">
    <property type="entry name" value="Serpin_sf_2"/>
</dbReference>
<evidence type="ECO:0000256" key="1">
    <source>
        <dbReference type="ARBA" id="ARBA00009500"/>
    </source>
</evidence>
<proteinExistence type="inferred from homology"/>
<protein>
    <submittedName>
        <fullName evidence="7">Uncharacterized protein LOC107274348</fullName>
    </submittedName>
</protein>
<evidence type="ECO:0000259" key="5">
    <source>
        <dbReference type="SMART" id="SM00093"/>
    </source>
</evidence>
<evidence type="ECO:0000256" key="4">
    <source>
        <dbReference type="RuleBase" id="RU000411"/>
    </source>
</evidence>
<evidence type="ECO:0000256" key="2">
    <source>
        <dbReference type="ARBA" id="ARBA00022690"/>
    </source>
</evidence>
<dbReference type="Gene3D" id="2.30.39.10">
    <property type="entry name" value="Alpha-1-antitrypsin, domain 1"/>
    <property type="match status" value="2"/>
</dbReference>
<dbReference type="PANTHER" id="PTHR11461:SF211">
    <property type="entry name" value="GH10112P-RELATED"/>
    <property type="match status" value="1"/>
</dbReference>
<dbReference type="PANTHER" id="PTHR11461">
    <property type="entry name" value="SERINE PROTEASE INHIBITOR, SERPIN"/>
    <property type="match status" value="1"/>
</dbReference>
<dbReference type="GO" id="GO:0005615">
    <property type="term" value="C:extracellular space"/>
    <property type="evidence" value="ECO:0007669"/>
    <property type="project" value="InterPro"/>
</dbReference>
<evidence type="ECO:0000256" key="3">
    <source>
        <dbReference type="ARBA" id="ARBA00022900"/>
    </source>
</evidence>
<gene>
    <name evidence="7" type="primary">LOC107274348</name>
</gene>
<dbReference type="InterPro" id="IPR000215">
    <property type="entry name" value="Serpin_fam"/>
</dbReference>
<name>A0AAJ7RVT7_CEPCN</name>
<dbReference type="KEGG" id="ccin:107274348"/>
<evidence type="ECO:0000313" key="7">
    <source>
        <dbReference type="RefSeq" id="XP_024947369.1"/>
    </source>
</evidence>
<organism evidence="6 7">
    <name type="scientific">Cephus cinctus</name>
    <name type="common">Wheat stem sawfly</name>
    <dbReference type="NCBI Taxonomy" id="211228"/>
    <lineage>
        <taxon>Eukaryota</taxon>
        <taxon>Metazoa</taxon>
        <taxon>Ecdysozoa</taxon>
        <taxon>Arthropoda</taxon>
        <taxon>Hexapoda</taxon>
        <taxon>Insecta</taxon>
        <taxon>Pterygota</taxon>
        <taxon>Neoptera</taxon>
        <taxon>Endopterygota</taxon>
        <taxon>Hymenoptera</taxon>
        <taxon>Cephoidea</taxon>
        <taxon>Cephidae</taxon>
        <taxon>Cephus</taxon>
    </lineage>
</organism>
<dbReference type="InterPro" id="IPR036186">
    <property type="entry name" value="Serpin_sf"/>
</dbReference>
<dbReference type="RefSeq" id="XP_024947369.1">
    <property type="nucleotide sequence ID" value="XM_025091601.1"/>
</dbReference>
<sequence>MLCAFLVTYTSSGKTMGSISPLSVIANASNSFGSDFFKRLVQEKSGNIICSPLSVNIVLAMSAYGARGNTAHQMRQTLRLPEEDATGQSGYDSLITTLNAVKNVDLRVANKIFIAKAFEVKREYAAITKNTFHSECEKIDVSNSAAAAATINSWCANNTNNRIKDLISPDAINDLTRLVLVNAVYFKGDWKVKFDNKLTKDQPFHINSNTVKQVPTMTSTSVYLYGQLDNLDARFIELPYKGNELSMVIIVPNEIEGLQRIENNIHEVDFSRLPQLGRKQQVILYLPKFKIETTIDLNDLLKQMGMTEMFTDAANFSGISDIPVKVSKVVQKAFVEVNEEGSEAAAATRCIRILCSGARSSPRPLILQVDRPFLAMIKLGDIVLFTARIQKLCLKKVIKRNVWPPSGTTVRVDRPFYYAIIQHHQDSNIKQTPDLFHALEISIKYVAAGRTARYNNSKDFSSPNIFTRGDSVGLYIIGLSVLCVFLVTYTRAGKIMASNSPLSVIANASNSFGSDFFKRLVQEKSGNIICSPLSVNIVLAMSTYGARGNTAHQMRQTLRLPEEDATGQSGYDSLIATLNDVKNVNLRVANKIFIAKAFEVKREYAAITKNTFHSECEKIDVSNPTAAAATINSWCANNTNDRIKDLLSSDAIDDSTGLVLVNAVYFKGDWKAKFHNHLTSDEPFYINSNTVKHVPTMRNTADYFYGYLDNLHASFIELPYKANELSMVIIVPNEIEGLQRIVNNIHEVDFSLLPQLGYNQKVILYLPKFKIETTIELNDLLQKMGMTEMFTDAANFSGISDIPLKVSKVVQKAFIEVNEEGSIAAAATAMMLADRASVEPSDSQIMIDGPFHYAIIQHHQYSSTGQILTLFRGYLHNPESSLRIN</sequence>
<dbReference type="Proteomes" id="UP000694920">
    <property type="component" value="Unplaced"/>
</dbReference>
<dbReference type="SUPFAM" id="SSF56574">
    <property type="entry name" value="Serpins"/>
    <property type="match status" value="2"/>
</dbReference>
<dbReference type="GeneID" id="107274348"/>
<dbReference type="InterPro" id="IPR023796">
    <property type="entry name" value="Serpin_dom"/>
</dbReference>
<evidence type="ECO:0000313" key="6">
    <source>
        <dbReference type="Proteomes" id="UP000694920"/>
    </source>
</evidence>
<feature type="domain" description="Serpin" evidence="5">
    <location>
        <begin position="34"/>
        <end position="392"/>
    </location>
</feature>
<dbReference type="SMART" id="SM00093">
    <property type="entry name" value="SERPIN"/>
    <property type="match status" value="2"/>
</dbReference>
<reference evidence="7" key="1">
    <citation type="submission" date="2025-08" db="UniProtKB">
        <authorList>
            <consortium name="RefSeq"/>
        </authorList>
    </citation>
    <scope>IDENTIFICATION</scope>
</reference>
<accession>A0AAJ7RVT7</accession>
<comment type="similarity">
    <text evidence="1 4">Belongs to the serpin family.</text>
</comment>
<feature type="domain" description="Serpin" evidence="5">
    <location>
        <begin position="514"/>
        <end position="878"/>
    </location>
</feature>
<dbReference type="AlphaFoldDB" id="A0AAJ7RVT7"/>
<dbReference type="Pfam" id="PF00079">
    <property type="entry name" value="Serpin"/>
    <property type="match status" value="2"/>
</dbReference>
<dbReference type="CDD" id="cd19601">
    <property type="entry name" value="serpin42Da-like"/>
    <property type="match status" value="2"/>
</dbReference>
<keyword evidence="3" id="KW-0722">Serine protease inhibitor</keyword>
<dbReference type="Gene3D" id="3.30.497.10">
    <property type="entry name" value="Antithrombin, subunit I, domain 2"/>
    <property type="match status" value="2"/>
</dbReference>
<dbReference type="InterPro" id="IPR042178">
    <property type="entry name" value="Serpin_sf_1"/>
</dbReference>
<dbReference type="GO" id="GO:0004867">
    <property type="term" value="F:serine-type endopeptidase inhibitor activity"/>
    <property type="evidence" value="ECO:0007669"/>
    <property type="project" value="UniProtKB-KW"/>
</dbReference>
<keyword evidence="6" id="KW-1185">Reference proteome</keyword>